<gene>
    <name evidence="1" type="primary">CAC2_2</name>
    <name evidence="1" type="ORF">DSO57_1032916</name>
</gene>
<dbReference type="EMBL" id="QTSX02001672">
    <property type="protein sequence ID" value="KAJ9079687.1"/>
    <property type="molecule type" value="Genomic_DNA"/>
</dbReference>
<evidence type="ECO:0000313" key="2">
    <source>
        <dbReference type="Proteomes" id="UP001165960"/>
    </source>
</evidence>
<reference evidence="1" key="1">
    <citation type="submission" date="2022-04" db="EMBL/GenBank/DDBJ databases">
        <title>Genome of the entomopathogenic fungus Entomophthora muscae.</title>
        <authorList>
            <person name="Elya C."/>
            <person name="Lovett B.R."/>
            <person name="Lee E."/>
            <person name="Macias A.M."/>
            <person name="Hajek A.E."/>
            <person name="De Bivort B.L."/>
            <person name="Kasson M.T."/>
            <person name="De Fine Licht H.H."/>
            <person name="Stajich J.E."/>
        </authorList>
    </citation>
    <scope>NUCLEOTIDE SEQUENCE</scope>
    <source>
        <strain evidence="1">Berkeley</strain>
    </source>
</reference>
<name>A0ACC2TYJ9_9FUNG</name>
<sequence length="446" mass="48767">MVRILIFCIRIGLNSMSIDGAIILWKKREDMIGESGKLIHIENSSINTNFGRGEDEYCLERWKAVTVLRGSLADVYALAWSPTGQFLISGSVDNTAKIWDISSSRCIAIINEHRHYVQGVAWDPCGEYLVTQSSDRSVKFHTFTYKPSVGKFLTKCISSHGRLSSIKPNEVEEDPSKPALAYNHLYQSETLASFFRRPDITPDGALIITPAGICKEGEAGEATYAVHIYPRNMVLSPPLLRLNGFPKPPIAIRCSPIIYELKADCESVLNLNYYCVFAVATQDSVFVFNTQHSAPIAFVSNLHNASLTDVSWSCDGCTLLASSADGFASIFKFSPGELGVPVSKPVLIKSIQPVVNLESEPLPVDSEPIDLVSPTVLTPRSKVSVLDMMRNASSPVPNPALSSQGPLQAPLEEILQTDPPVPPQNPSAISAPKKRRIAPTFVSHLS</sequence>
<accession>A0ACC2TYJ9</accession>
<evidence type="ECO:0000313" key="1">
    <source>
        <dbReference type="EMBL" id="KAJ9079687.1"/>
    </source>
</evidence>
<organism evidence="1 2">
    <name type="scientific">Entomophthora muscae</name>
    <dbReference type="NCBI Taxonomy" id="34485"/>
    <lineage>
        <taxon>Eukaryota</taxon>
        <taxon>Fungi</taxon>
        <taxon>Fungi incertae sedis</taxon>
        <taxon>Zoopagomycota</taxon>
        <taxon>Entomophthoromycotina</taxon>
        <taxon>Entomophthoromycetes</taxon>
        <taxon>Entomophthorales</taxon>
        <taxon>Entomophthoraceae</taxon>
        <taxon>Entomophthora</taxon>
    </lineage>
</organism>
<proteinExistence type="predicted"/>
<keyword evidence="2" id="KW-1185">Reference proteome</keyword>
<dbReference type="Proteomes" id="UP001165960">
    <property type="component" value="Unassembled WGS sequence"/>
</dbReference>
<comment type="caution">
    <text evidence="1">The sequence shown here is derived from an EMBL/GenBank/DDBJ whole genome shotgun (WGS) entry which is preliminary data.</text>
</comment>
<protein>
    <submittedName>
        <fullName evidence="1">Chromatin assembly factor 1 subunit, variant 2</fullName>
    </submittedName>
</protein>